<protein>
    <recommendedName>
        <fullName evidence="9">Transport permease protein</fullName>
    </recommendedName>
</protein>
<dbReference type="PANTHER" id="PTHR30413">
    <property type="entry name" value="INNER MEMBRANE TRANSPORT PERMEASE"/>
    <property type="match status" value="1"/>
</dbReference>
<feature type="transmembrane region" description="Helical" evidence="9">
    <location>
        <begin position="110"/>
        <end position="138"/>
    </location>
</feature>
<dbReference type="EMBL" id="CP042807">
    <property type="protein sequence ID" value="QEE23688.1"/>
    <property type="molecule type" value="Genomic_DNA"/>
</dbReference>
<feature type="transmembrane region" description="Helical" evidence="9">
    <location>
        <begin position="31"/>
        <end position="53"/>
    </location>
</feature>
<dbReference type="Proteomes" id="UP000321807">
    <property type="component" value="Chromosome"/>
</dbReference>
<dbReference type="InterPro" id="IPR047817">
    <property type="entry name" value="ABC2_TM_bact-type"/>
</dbReference>
<proteinExistence type="inferred from homology"/>
<dbReference type="GO" id="GO:0005886">
    <property type="term" value="C:plasma membrane"/>
    <property type="evidence" value="ECO:0007669"/>
    <property type="project" value="UniProtKB-SubCell"/>
</dbReference>
<evidence type="ECO:0000256" key="1">
    <source>
        <dbReference type="ARBA" id="ARBA00004651"/>
    </source>
</evidence>
<comment type="similarity">
    <text evidence="2 9">Belongs to the ABC-2 integral membrane protein family.</text>
</comment>
<feature type="domain" description="ABC transmembrane type-2" evidence="10">
    <location>
        <begin position="33"/>
        <end position="257"/>
    </location>
</feature>
<evidence type="ECO:0000256" key="8">
    <source>
        <dbReference type="ARBA" id="ARBA00023136"/>
    </source>
</evidence>
<keyword evidence="4 9" id="KW-1003">Cell membrane</keyword>
<evidence type="ECO:0000256" key="5">
    <source>
        <dbReference type="ARBA" id="ARBA00022692"/>
    </source>
</evidence>
<gene>
    <name evidence="11" type="ORF">CS053_03545</name>
</gene>
<dbReference type="AlphaFoldDB" id="A0A5B9DWI8"/>
<feature type="transmembrane region" description="Helical" evidence="9">
    <location>
        <begin position="144"/>
        <end position="173"/>
    </location>
</feature>
<comment type="subcellular location">
    <subcellularLocation>
        <location evidence="9">Cell inner membrane</location>
        <topology evidence="9">Multi-pass membrane protein</topology>
    </subcellularLocation>
    <subcellularLocation>
        <location evidence="1">Cell membrane</location>
        <topology evidence="1">Multi-pass membrane protein</topology>
    </subcellularLocation>
</comment>
<evidence type="ECO:0000256" key="4">
    <source>
        <dbReference type="ARBA" id="ARBA00022475"/>
    </source>
</evidence>
<sequence length="265" mass="29859">MRLNLTRSLWQYRGFILGNVRREFEARYRNSLLGAAWTVLQPLAMITVYTVVFSELMRARVAGLSGPYAYSIYLCSGLLTWGLFGEILQRGQTVFLDHGNMIKKLSFPRICLPAITVLNALVNFGITFSIFLVFLLLLHSFPGWVVLWAIPLLIVQVAFAIGVGMIAGVLNVFFRDVGQFVNILLQFWFWFTPIVYSAATLSPTARTIIQLNPMTPLAEGYQAIFAYGRAPAWHGIWPVAILAAVLCVFALLLFRRRSAEMVDEL</sequence>
<dbReference type="PROSITE" id="PS51012">
    <property type="entry name" value="ABC_TM2"/>
    <property type="match status" value="1"/>
</dbReference>
<keyword evidence="8 9" id="KW-0472">Membrane</keyword>
<dbReference type="InterPro" id="IPR013525">
    <property type="entry name" value="ABC2_TM"/>
</dbReference>
<evidence type="ECO:0000259" key="10">
    <source>
        <dbReference type="PROSITE" id="PS51012"/>
    </source>
</evidence>
<evidence type="ECO:0000256" key="6">
    <source>
        <dbReference type="ARBA" id="ARBA00022989"/>
    </source>
</evidence>
<keyword evidence="7" id="KW-0762">Sugar transport</keyword>
<evidence type="ECO:0000313" key="12">
    <source>
        <dbReference type="Proteomes" id="UP000321807"/>
    </source>
</evidence>
<organism evidence="11 12">
    <name type="scientific">Rhodanobacter glycinis</name>
    <dbReference type="NCBI Taxonomy" id="582702"/>
    <lineage>
        <taxon>Bacteria</taxon>
        <taxon>Pseudomonadati</taxon>
        <taxon>Pseudomonadota</taxon>
        <taxon>Gammaproteobacteria</taxon>
        <taxon>Lysobacterales</taxon>
        <taxon>Rhodanobacteraceae</taxon>
        <taxon>Rhodanobacter</taxon>
    </lineage>
</organism>
<keyword evidence="5 9" id="KW-0812">Transmembrane</keyword>
<evidence type="ECO:0000256" key="2">
    <source>
        <dbReference type="ARBA" id="ARBA00007783"/>
    </source>
</evidence>
<feature type="transmembrane region" description="Helical" evidence="9">
    <location>
        <begin position="180"/>
        <end position="199"/>
    </location>
</feature>
<keyword evidence="3 9" id="KW-0813">Transport</keyword>
<dbReference type="KEGG" id="rgl:CS053_03545"/>
<name>A0A5B9DWI8_9GAMM</name>
<evidence type="ECO:0000256" key="3">
    <source>
        <dbReference type="ARBA" id="ARBA00022448"/>
    </source>
</evidence>
<dbReference type="Pfam" id="PF01061">
    <property type="entry name" value="ABC2_membrane"/>
    <property type="match status" value="1"/>
</dbReference>
<dbReference type="GO" id="GO:0015774">
    <property type="term" value="P:polysaccharide transport"/>
    <property type="evidence" value="ECO:0007669"/>
    <property type="project" value="UniProtKB-KW"/>
</dbReference>
<reference evidence="11 12" key="1">
    <citation type="submission" date="2019-08" db="EMBL/GenBank/DDBJ databases">
        <title>Complete genome sequence of Rhodanobacter glycinis strain T01E-68 isolated from tomato root.</title>
        <authorList>
            <person name="Weon H.-Y."/>
            <person name="Lee S.A."/>
        </authorList>
    </citation>
    <scope>NUCLEOTIDE SEQUENCE [LARGE SCALE GENOMIC DNA]</scope>
    <source>
        <strain evidence="11 12">T01E-68</strain>
    </source>
</reference>
<keyword evidence="7" id="KW-0625">Polysaccharide transport</keyword>
<feature type="transmembrane region" description="Helical" evidence="9">
    <location>
        <begin position="68"/>
        <end position="89"/>
    </location>
</feature>
<evidence type="ECO:0000256" key="7">
    <source>
        <dbReference type="ARBA" id="ARBA00023047"/>
    </source>
</evidence>
<keyword evidence="6 9" id="KW-1133">Transmembrane helix</keyword>
<dbReference type="PANTHER" id="PTHR30413:SF10">
    <property type="entry name" value="CAPSULE POLYSACCHARIDE EXPORT INNER-MEMBRANE PROTEIN CTRC"/>
    <property type="match status" value="1"/>
</dbReference>
<dbReference type="GO" id="GO:0015920">
    <property type="term" value="P:lipopolysaccharide transport"/>
    <property type="evidence" value="ECO:0007669"/>
    <property type="project" value="TreeGrafter"/>
</dbReference>
<dbReference type="RefSeq" id="WP_147626389.1">
    <property type="nucleotide sequence ID" value="NZ_CP042807.1"/>
</dbReference>
<evidence type="ECO:0000313" key="11">
    <source>
        <dbReference type="EMBL" id="QEE23688.1"/>
    </source>
</evidence>
<feature type="transmembrane region" description="Helical" evidence="9">
    <location>
        <begin position="235"/>
        <end position="254"/>
    </location>
</feature>
<evidence type="ECO:0000256" key="9">
    <source>
        <dbReference type="RuleBase" id="RU361157"/>
    </source>
</evidence>
<accession>A0A5B9DWI8</accession>
<dbReference type="GO" id="GO:0140359">
    <property type="term" value="F:ABC-type transporter activity"/>
    <property type="evidence" value="ECO:0007669"/>
    <property type="project" value="InterPro"/>
</dbReference>